<dbReference type="EMBL" id="VSRR010020950">
    <property type="protein sequence ID" value="MPC63544.1"/>
    <property type="molecule type" value="Genomic_DNA"/>
</dbReference>
<protein>
    <submittedName>
        <fullName evidence="1">Uncharacterized protein</fullName>
    </submittedName>
</protein>
<evidence type="ECO:0000313" key="2">
    <source>
        <dbReference type="Proteomes" id="UP000324222"/>
    </source>
</evidence>
<sequence>MKSGVANCLVRDAKQYTRHIPRPCSPPFYVCVLKKVQVSAPAGAPPLAVVVHSVANISVTGKVSPAVHAASLHGSLTADTLNAAADLGHSGSLCATQPPLCVGMSARCSASTFKSLSSTPTSAASFP</sequence>
<evidence type="ECO:0000313" key="1">
    <source>
        <dbReference type="EMBL" id="MPC63544.1"/>
    </source>
</evidence>
<keyword evidence="2" id="KW-1185">Reference proteome</keyword>
<proteinExistence type="predicted"/>
<comment type="caution">
    <text evidence="1">The sequence shown here is derived from an EMBL/GenBank/DDBJ whole genome shotgun (WGS) entry which is preliminary data.</text>
</comment>
<dbReference type="AlphaFoldDB" id="A0A5B7H3Y6"/>
<accession>A0A5B7H3Y6</accession>
<gene>
    <name evidence="1" type="ORF">E2C01_057642</name>
</gene>
<organism evidence="1 2">
    <name type="scientific">Portunus trituberculatus</name>
    <name type="common">Swimming crab</name>
    <name type="synonym">Neptunus trituberculatus</name>
    <dbReference type="NCBI Taxonomy" id="210409"/>
    <lineage>
        <taxon>Eukaryota</taxon>
        <taxon>Metazoa</taxon>
        <taxon>Ecdysozoa</taxon>
        <taxon>Arthropoda</taxon>
        <taxon>Crustacea</taxon>
        <taxon>Multicrustacea</taxon>
        <taxon>Malacostraca</taxon>
        <taxon>Eumalacostraca</taxon>
        <taxon>Eucarida</taxon>
        <taxon>Decapoda</taxon>
        <taxon>Pleocyemata</taxon>
        <taxon>Brachyura</taxon>
        <taxon>Eubrachyura</taxon>
        <taxon>Portunoidea</taxon>
        <taxon>Portunidae</taxon>
        <taxon>Portuninae</taxon>
        <taxon>Portunus</taxon>
    </lineage>
</organism>
<name>A0A5B7H3Y6_PORTR</name>
<reference evidence="1 2" key="1">
    <citation type="submission" date="2019-05" db="EMBL/GenBank/DDBJ databases">
        <title>Another draft genome of Portunus trituberculatus and its Hox gene families provides insights of decapod evolution.</title>
        <authorList>
            <person name="Jeong J.-H."/>
            <person name="Song I."/>
            <person name="Kim S."/>
            <person name="Choi T."/>
            <person name="Kim D."/>
            <person name="Ryu S."/>
            <person name="Kim W."/>
        </authorList>
    </citation>
    <scope>NUCLEOTIDE SEQUENCE [LARGE SCALE GENOMIC DNA]</scope>
    <source>
        <tissue evidence="1">Muscle</tissue>
    </source>
</reference>
<dbReference type="Proteomes" id="UP000324222">
    <property type="component" value="Unassembled WGS sequence"/>
</dbReference>